<dbReference type="Pfam" id="PF22614">
    <property type="entry name" value="Slo-like_RCK"/>
    <property type="match status" value="1"/>
</dbReference>
<dbReference type="Pfam" id="PF00520">
    <property type="entry name" value="Ion_trans"/>
    <property type="match status" value="1"/>
</dbReference>
<dbReference type="Proteomes" id="UP000275652">
    <property type="component" value="Unassembled WGS sequence"/>
</dbReference>
<evidence type="ECO:0000256" key="11">
    <source>
        <dbReference type="ARBA" id="ARBA00029579"/>
    </source>
</evidence>
<keyword evidence="2" id="KW-0813">Transport</keyword>
<comment type="subcellular location">
    <subcellularLocation>
        <location evidence="1">Membrane</location>
        <topology evidence="1">Multi-pass membrane protein</topology>
    </subcellularLocation>
</comment>
<dbReference type="EMBL" id="QUTI01046664">
    <property type="protein sequence ID" value="RLN99742.1"/>
    <property type="molecule type" value="Genomic_DNA"/>
</dbReference>
<dbReference type="PANTHER" id="PTHR10027">
    <property type="entry name" value="CALCIUM-ACTIVATED POTASSIUM CHANNEL ALPHA CHAIN"/>
    <property type="match status" value="1"/>
</dbReference>
<dbReference type="Gene3D" id="1.10.287.70">
    <property type="match status" value="1"/>
</dbReference>
<dbReference type="PANTHER" id="PTHR10027:SF10">
    <property type="entry name" value="SLOWPOKE 2, ISOFORM D"/>
    <property type="match status" value="1"/>
</dbReference>
<evidence type="ECO:0000256" key="8">
    <source>
        <dbReference type="ARBA" id="ARBA00023065"/>
    </source>
</evidence>
<proteinExistence type="predicted"/>
<feature type="transmembrane region" description="Helical" evidence="12">
    <location>
        <begin position="81"/>
        <end position="100"/>
    </location>
</feature>
<dbReference type="InterPro" id="IPR047871">
    <property type="entry name" value="K_chnl_Slo-like"/>
</dbReference>
<dbReference type="Gene3D" id="3.40.50.720">
    <property type="entry name" value="NAD(P)-binding Rossmann-like Domain"/>
    <property type="match status" value="1"/>
</dbReference>
<evidence type="ECO:0000256" key="7">
    <source>
        <dbReference type="ARBA" id="ARBA00022989"/>
    </source>
</evidence>
<evidence type="ECO:0000256" key="10">
    <source>
        <dbReference type="ARBA" id="ARBA00023303"/>
    </source>
</evidence>
<dbReference type="AlphaFoldDB" id="A0A9X8DLR9"/>
<keyword evidence="10" id="KW-0407">Ion channel</keyword>
<evidence type="ECO:0000259" key="14">
    <source>
        <dbReference type="Pfam" id="PF22614"/>
    </source>
</evidence>
<keyword evidence="3" id="KW-0633">Potassium transport</keyword>
<evidence type="ECO:0000256" key="12">
    <source>
        <dbReference type="SAM" id="Phobius"/>
    </source>
</evidence>
<feature type="transmembrane region" description="Helical" evidence="12">
    <location>
        <begin position="212"/>
        <end position="233"/>
    </location>
</feature>
<dbReference type="InterPro" id="IPR003148">
    <property type="entry name" value="RCK_N"/>
</dbReference>
<evidence type="ECO:0000256" key="4">
    <source>
        <dbReference type="ARBA" id="ARBA00022692"/>
    </source>
</evidence>
<feature type="non-terminal residue" evidence="15">
    <location>
        <position position="1"/>
    </location>
</feature>
<dbReference type="SUPFAM" id="SSF51735">
    <property type="entry name" value="NAD(P)-binding Rossmann-fold domains"/>
    <property type="match status" value="1"/>
</dbReference>
<accession>A0A9X8DLR9</accession>
<evidence type="ECO:0000313" key="16">
    <source>
        <dbReference type="Proteomes" id="UP000275652"/>
    </source>
</evidence>
<dbReference type="GO" id="GO:0016020">
    <property type="term" value="C:membrane"/>
    <property type="evidence" value="ECO:0007669"/>
    <property type="project" value="UniProtKB-SubCell"/>
</dbReference>
<evidence type="ECO:0000259" key="13">
    <source>
        <dbReference type="Pfam" id="PF00520"/>
    </source>
</evidence>
<organism evidence="15 16">
    <name type="scientific">Aphanomyces astaci</name>
    <name type="common">Crayfish plague agent</name>
    <dbReference type="NCBI Taxonomy" id="112090"/>
    <lineage>
        <taxon>Eukaryota</taxon>
        <taxon>Sar</taxon>
        <taxon>Stramenopiles</taxon>
        <taxon>Oomycota</taxon>
        <taxon>Saprolegniomycetes</taxon>
        <taxon>Saprolegniales</taxon>
        <taxon>Verrucalvaceae</taxon>
        <taxon>Aphanomyces</taxon>
    </lineage>
</organism>
<keyword evidence="8" id="KW-0406">Ion transport</keyword>
<comment type="caution">
    <text evidence="15">The sequence shown here is derived from an EMBL/GenBank/DDBJ whole genome shotgun (WGS) entry which is preliminary data.</text>
</comment>
<dbReference type="PRINTS" id="PR00169">
    <property type="entry name" value="KCHANNEL"/>
</dbReference>
<protein>
    <recommendedName>
        <fullName evidence="11">BK channel</fullName>
    </recommendedName>
</protein>
<evidence type="ECO:0000256" key="6">
    <source>
        <dbReference type="ARBA" id="ARBA00022958"/>
    </source>
</evidence>
<keyword evidence="4 12" id="KW-0812">Transmembrane</keyword>
<keyword evidence="5" id="KW-0631">Potassium channel</keyword>
<keyword evidence="9 12" id="KW-0472">Membrane</keyword>
<dbReference type="SUPFAM" id="SSF81324">
    <property type="entry name" value="Voltage-gated potassium channels"/>
    <property type="match status" value="1"/>
</dbReference>
<reference evidence="15 16" key="1">
    <citation type="journal article" date="2018" name="J. Invertebr. Pathol.">
        <title>New genotyping method for the causative agent of crayfish plague (Aphanomyces astaci) based on whole genome data.</title>
        <authorList>
            <person name="Minardi D."/>
            <person name="Studholme D.J."/>
            <person name="van der Giezen M."/>
            <person name="Pretto T."/>
            <person name="Oidtmann B."/>
        </authorList>
    </citation>
    <scope>NUCLEOTIDE SEQUENCE [LARGE SCALE GENOMIC DNA]</scope>
    <source>
        <strain evidence="15 16">KB13</strain>
    </source>
</reference>
<keyword evidence="6" id="KW-0630">Potassium</keyword>
<evidence type="ECO:0000256" key="5">
    <source>
        <dbReference type="ARBA" id="ARBA00022826"/>
    </source>
</evidence>
<dbReference type="InterPro" id="IPR005821">
    <property type="entry name" value="Ion_trans_dom"/>
</dbReference>
<name>A0A9X8DLR9_APHAT</name>
<sequence>MVLLQRARDMCRRAGSVLKTHPRKLVKTRMRGETLRKWIGRNIDNSVLALSIDIFQVFLGLLVTIVYFSQNWLEFSPNLESYELIMLQWVIGIFFSLDYIMRLYAADSRRIFFLSPFALVDLVTILPQWLEVLFEANEEFRSKASAMKTLRALRFLRAYRLLVFSKTAKGRQGGVLFLTVMSIIVCSAGVIQAVESCGPGDVQGKNCQSLEIYNACYFVVITIATLGALDFFLRQFLHPNNMNWKDKVVILCPGLPSHNLKRILLNSAYEQRVVYLQGSAMLDSDLKRAGAANARLCFVLLNKLSTDGDRSDTASNLLTISLRHHTKRVPLFVQVLKTDNIRHVHLSGASNIVCVDQLKMGLLAKSCVIPGLC</sequence>
<evidence type="ECO:0000256" key="1">
    <source>
        <dbReference type="ARBA" id="ARBA00004141"/>
    </source>
</evidence>
<feature type="transmembrane region" description="Helical" evidence="12">
    <location>
        <begin position="175"/>
        <end position="192"/>
    </location>
</feature>
<evidence type="ECO:0000313" key="15">
    <source>
        <dbReference type="EMBL" id="RLN99742.1"/>
    </source>
</evidence>
<dbReference type="InterPro" id="IPR036291">
    <property type="entry name" value="NAD(P)-bd_dom_sf"/>
</dbReference>
<keyword evidence="7 12" id="KW-1133">Transmembrane helix</keyword>
<feature type="domain" description="Ion transport" evidence="13">
    <location>
        <begin position="56"/>
        <end position="172"/>
    </location>
</feature>
<feature type="transmembrane region" description="Helical" evidence="12">
    <location>
        <begin position="47"/>
        <end position="69"/>
    </location>
</feature>
<evidence type="ECO:0000256" key="2">
    <source>
        <dbReference type="ARBA" id="ARBA00022448"/>
    </source>
</evidence>
<gene>
    <name evidence="15" type="ORF">DYB28_015412</name>
</gene>
<evidence type="ECO:0000256" key="3">
    <source>
        <dbReference type="ARBA" id="ARBA00022538"/>
    </source>
</evidence>
<dbReference type="GO" id="GO:0005267">
    <property type="term" value="F:potassium channel activity"/>
    <property type="evidence" value="ECO:0007669"/>
    <property type="project" value="UniProtKB-KW"/>
</dbReference>
<evidence type="ECO:0000256" key="9">
    <source>
        <dbReference type="ARBA" id="ARBA00023136"/>
    </source>
</evidence>
<feature type="domain" description="RCK N-terminal" evidence="14">
    <location>
        <begin position="219"/>
        <end position="333"/>
    </location>
</feature>